<dbReference type="Proteomes" id="UP000046393">
    <property type="component" value="Unplaced"/>
</dbReference>
<dbReference type="InterPro" id="IPR008709">
    <property type="entry name" value="Neurochondrin"/>
</dbReference>
<accession>A0A0N5A7Y4</accession>
<dbReference type="PANTHER" id="PTHR13109:SF7">
    <property type="entry name" value="NEUROCHONDRIN"/>
    <property type="match status" value="1"/>
</dbReference>
<sequence>MSIRNVPSDGEKLSQLLKKFESMKNIDGSLFCRLLKTSPSDQDVFILLACLPKLMEQSMLEADDLTTIASLLPINFLQRILSNSGDQDSESYQRLIINILSVVLSNCGPEYAVNFMELQRPLYELLKKSIAEFESLIDLMNAICGYLNANEKKLPSLTLLKYVTELLERFTHLDTTDKEFLQESWPTDLRAVLTKIFRSRGIAQDYQRICFGIATLAIELLSIEWFNREKQFALVLVALAEVELQLILDNPEKASVDEVISCASIVSKFIQLTSNEEFLDDESATQVSISCQRAVTYACHCLLEYEKDDSIKIDKNIKIVLLRLICSFFAVDGAAILDKELVINTIPVLIKIAKENIAFGDGCLCESLFKSLASTRNLPNCVLGFALDYLEVYTSDGAVALVRDFIHAARCGGNSWYTESDILRAKNISSIASEPELREWLDNN</sequence>
<protein>
    <submittedName>
        <fullName evidence="3">Neurochondrin-like protein</fullName>
    </submittedName>
</protein>
<dbReference type="WBParaSite" id="SMUV_0000015501-mRNA-1">
    <property type="protein sequence ID" value="SMUV_0000015501-mRNA-1"/>
    <property type="gene ID" value="SMUV_0000015501"/>
</dbReference>
<organism evidence="2 3">
    <name type="scientific">Syphacia muris</name>
    <dbReference type="NCBI Taxonomy" id="451379"/>
    <lineage>
        <taxon>Eukaryota</taxon>
        <taxon>Metazoa</taxon>
        <taxon>Ecdysozoa</taxon>
        <taxon>Nematoda</taxon>
        <taxon>Chromadorea</taxon>
        <taxon>Rhabditida</taxon>
        <taxon>Spirurina</taxon>
        <taxon>Oxyuridomorpha</taxon>
        <taxon>Oxyuroidea</taxon>
        <taxon>Oxyuridae</taxon>
        <taxon>Syphacia</taxon>
    </lineage>
</organism>
<keyword evidence="2" id="KW-1185">Reference proteome</keyword>
<evidence type="ECO:0000256" key="1">
    <source>
        <dbReference type="ARBA" id="ARBA00006927"/>
    </source>
</evidence>
<proteinExistence type="inferred from homology"/>
<dbReference type="PANTHER" id="PTHR13109">
    <property type="entry name" value="NEUROCHONDRIN"/>
    <property type="match status" value="1"/>
</dbReference>
<comment type="similarity">
    <text evidence="1">Belongs to the neurochondrin family.</text>
</comment>
<evidence type="ECO:0000313" key="3">
    <source>
        <dbReference type="WBParaSite" id="SMUV_0000015501-mRNA-1"/>
    </source>
</evidence>
<dbReference type="STRING" id="451379.A0A0N5A7Y4"/>
<dbReference type="AlphaFoldDB" id="A0A0N5A7Y4"/>
<name>A0A0N5A7Y4_9BILA</name>
<reference evidence="3" key="1">
    <citation type="submission" date="2017-02" db="UniProtKB">
        <authorList>
            <consortium name="WormBaseParasite"/>
        </authorList>
    </citation>
    <scope>IDENTIFICATION</scope>
</reference>
<evidence type="ECO:0000313" key="2">
    <source>
        <dbReference type="Proteomes" id="UP000046393"/>
    </source>
</evidence>